<accession>A0A975FYU4</accession>
<feature type="region of interest" description="Disordered" evidence="1">
    <location>
        <begin position="21"/>
        <end position="59"/>
    </location>
</feature>
<protein>
    <recommendedName>
        <fullName evidence="5">Chitin-binding type-2 domain-containing protein</fullName>
    </recommendedName>
</protein>
<gene>
    <name evidence="3" type="ORF">KCG34_20245</name>
</gene>
<evidence type="ECO:0000313" key="3">
    <source>
        <dbReference type="EMBL" id="QUD87357.1"/>
    </source>
</evidence>
<dbReference type="AlphaFoldDB" id="A0A975FYU4"/>
<keyword evidence="4" id="KW-1185">Reference proteome</keyword>
<dbReference type="KEGG" id="caul:KCG34_20245"/>
<feature type="chain" id="PRO_5037998275" description="Chitin-binding type-2 domain-containing protein" evidence="2">
    <location>
        <begin position="25"/>
        <end position="120"/>
    </location>
</feature>
<reference evidence="3" key="1">
    <citation type="submission" date="2021-04" db="EMBL/GenBank/DDBJ databases">
        <title>The complete genome sequence of Caulobacter sp. S6.</title>
        <authorList>
            <person name="Tang Y."/>
            <person name="Ouyang W."/>
            <person name="Liu Q."/>
            <person name="Huang B."/>
            <person name="Guo Z."/>
            <person name="Lei P."/>
        </authorList>
    </citation>
    <scope>NUCLEOTIDE SEQUENCE</scope>
    <source>
        <strain evidence="3">S6</strain>
    </source>
</reference>
<evidence type="ECO:0000313" key="4">
    <source>
        <dbReference type="Proteomes" id="UP000676409"/>
    </source>
</evidence>
<evidence type="ECO:0000256" key="1">
    <source>
        <dbReference type="SAM" id="MobiDB-lite"/>
    </source>
</evidence>
<dbReference type="Proteomes" id="UP000676409">
    <property type="component" value="Chromosome"/>
</dbReference>
<sequence length="120" mass="12160">MLRAASFVLSVGLALAIATSGVAARPKPSPPAASQAEGLRGPQSLSAPARPLQSPIPRAAPSAFPSGFAAGSAGGDSCRLACSHRYYFCLTGDSPEQCPGQWIECRASCGSGERSSVNQP</sequence>
<evidence type="ECO:0008006" key="5">
    <source>
        <dbReference type="Google" id="ProtNLM"/>
    </source>
</evidence>
<organism evidence="3 4">
    <name type="scientific">Phenylobacterium montanum</name>
    <dbReference type="NCBI Taxonomy" id="2823693"/>
    <lineage>
        <taxon>Bacteria</taxon>
        <taxon>Pseudomonadati</taxon>
        <taxon>Pseudomonadota</taxon>
        <taxon>Alphaproteobacteria</taxon>
        <taxon>Caulobacterales</taxon>
        <taxon>Caulobacteraceae</taxon>
        <taxon>Phenylobacterium</taxon>
    </lineage>
</organism>
<keyword evidence="2" id="KW-0732">Signal</keyword>
<evidence type="ECO:0000256" key="2">
    <source>
        <dbReference type="SAM" id="SignalP"/>
    </source>
</evidence>
<dbReference type="EMBL" id="CP073078">
    <property type="protein sequence ID" value="QUD87357.1"/>
    <property type="molecule type" value="Genomic_DNA"/>
</dbReference>
<feature type="signal peptide" evidence="2">
    <location>
        <begin position="1"/>
        <end position="24"/>
    </location>
</feature>
<name>A0A975FYU4_9CAUL</name>
<dbReference type="RefSeq" id="WP_211937409.1">
    <property type="nucleotide sequence ID" value="NZ_CP073078.1"/>
</dbReference>
<proteinExistence type="predicted"/>